<feature type="transmembrane region" description="Helical" evidence="1">
    <location>
        <begin position="32"/>
        <end position="51"/>
    </location>
</feature>
<accession>A0A6C0F9Y4</accession>
<keyword evidence="1" id="KW-1133">Transmembrane helix</keyword>
<evidence type="ECO:0000256" key="1">
    <source>
        <dbReference type="SAM" id="Phobius"/>
    </source>
</evidence>
<reference evidence="2" key="1">
    <citation type="journal article" date="2020" name="Nature">
        <title>Giant virus diversity and host interactions through global metagenomics.</title>
        <authorList>
            <person name="Schulz F."/>
            <person name="Roux S."/>
            <person name="Paez-Espino D."/>
            <person name="Jungbluth S."/>
            <person name="Walsh D.A."/>
            <person name="Denef V.J."/>
            <person name="McMahon K.D."/>
            <person name="Konstantinidis K.T."/>
            <person name="Eloe-Fadrosh E.A."/>
            <person name="Kyrpides N.C."/>
            <person name="Woyke T."/>
        </authorList>
    </citation>
    <scope>NUCLEOTIDE SEQUENCE</scope>
    <source>
        <strain evidence="2">GVMAG-S-ERX555997-44</strain>
    </source>
</reference>
<feature type="transmembrane region" description="Helical" evidence="1">
    <location>
        <begin position="132"/>
        <end position="153"/>
    </location>
</feature>
<proteinExistence type="predicted"/>
<dbReference type="EMBL" id="MN738803">
    <property type="protein sequence ID" value="QHT37661.1"/>
    <property type="molecule type" value="Genomic_DNA"/>
</dbReference>
<dbReference type="AlphaFoldDB" id="A0A6C0F9Y4"/>
<feature type="transmembrane region" description="Helical" evidence="1">
    <location>
        <begin position="102"/>
        <end position="120"/>
    </location>
</feature>
<protein>
    <submittedName>
        <fullName evidence="2">Uncharacterized protein</fullName>
    </submittedName>
</protein>
<name>A0A6C0F9Y4_9ZZZZ</name>
<evidence type="ECO:0000313" key="2">
    <source>
        <dbReference type="EMBL" id="QHT37661.1"/>
    </source>
</evidence>
<keyword evidence="1" id="KW-0472">Membrane</keyword>
<organism evidence="2">
    <name type="scientific">viral metagenome</name>
    <dbReference type="NCBI Taxonomy" id="1070528"/>
    <lineage>
        <taxon>unclassified sequences</taxon>
        <taxon>metagenomes</taxon>
        <taxon>organismal metagenomes</taxon>
    </lineage>
</organism>
<sequence>MIDALRQGFVFGTNSGVLTTTGVISGLVQTNISKLFLIVSIISLAISDSISEGYGMYLSKKAQNISDQSNGPLYALISLMIIKFFVVISFLIPLLFTKDLKVFKNMTWVLGWGVFLLFILDYQLCVMRNESFLYYFIPHIGVLLFVIFLTKYFGNLINKLK</sequence>
<keyword evidence="1" id="KW-0812">Transmembrane</keyword>
<feature type="transmembrane region" description="Helical" evidence="1">
    <location>
        <begin position="72"/>
        <end position="96"/>
    </location>
</feature>